<dbReference type="Proteomes" id="UP000343317">
    <property type="component" value="Unassembled WGS sequence"/>
</dbReference>
<sequence length="182" mass="20408">MPRRVRKVRWRMMGEVLRRRPIGVWRSVGDDGRVTNETRDRTMQQDRRHLGRRADRQALRDTLANHRFPPMRSARRTPSRDAGRRRGRGPWQLPPRAPGKPQGEAADGKPTGGGRCKTRFRGGAMLDVMFTLAALMAGAQGFAHWQAAGAMTSVELAPSKTNVALALPAQAGNDVWHARRYP</sequence>
<dbReference type="AlphaFoldDB" id="A0A5E4Y8P1"/>
<name>A0A5E4Y8P1_9BURK</name>
<evidence type="ECO:0000313" key="4">
    <source>
        <dbReference type="Proteomes" id="UP000343317"/>
    </source>
</evidence>
<protein>
    <submittedName>
        <fullName evidence="3">Uncharacterized protein</fullName>
    </submittedName>
</protein>
<evidence type="ECO:0000256" key="1">
    <source>
        <dbReference type="SAM" id="MobiDB-lite"/>
    </source>
</evidence>
<proteinExistence type="predicted"/>
<dbReference type="EMBL" id="CABPSM010000016">
    <property type="protein sequence ID" value="VVE45089.1"/>
    <property type="molecule type" value="Genomic_DNA"/>
</dbReference>
<keyword evidence="2" id="KW-0812">Transmembrane</keyword>
<feature type="compositionally biased region" description="Basic and acidic residues" evidence="1">
    <location>
        <begin position="28"/>
        <end position="59"/>
    </location>
</feature>
<evidence type="ECO:0000313" key="3">
    <source>
        <dbReference type="EMBL" id="VVE45089.1"/>
    </source>
</evidence>
<keyword evidence="4" id="KW-1185">Reference proteome</keyword>
<feature type="region of interest" description="Disordered" evidence="1">
    <location>
        <begin position="28"/>
        <end position="117"/>
    </location>
</feature>
<organism evidence="3 4">
    <name type="scientific">Pandoraea horticolens</name>
    <dbReference type="NCBI Taxonomy" id="2508298"/>
    <lineage>
        <taxon>Bacteria</taxon>
        <taxon>Pseudomonadati</taxon>
        <taxon>Pseudomonadota</taxon>
        <taxon>Betaproteobacteria</taxon>
        <taxon>Burkholderiales</taxon>
        <taxon>Burkholderiaceae</taxon>
        <taxon>Pandoraea</taxon>
    </lineage>
</organism>
<keyword evidence="2" id="KW-0472">Membrane</keyword>
<reference evidence="3 4" key="1">
    <citation type="submission" date="2019-08" db="EMBL/GenBank/DDBJ databases">
        <authorList>
            <person name="Peeters C."/>
        </authorList>
    </citation>
    <scope>NUCLEOTIDE SEQUENCE [LARGE SCALE GENOMIC DNA]</scope>
    <source>
        <strain evidence="3 4">LMG 31112</strain>
    </source>
</reference>
<accession>A0A5E4Y8P1</accession>
<evidence type="ECO:0000256" key="2">
    <source>
        <dbReference type="SAM" id="Phobius"/>
    </source>
</evidence>
<feature type="transmembrane region" description="Helical" evidence="2">
    <location>
        <begin position="124"/>
        <end position="143"/>
    </location>
</feature>
<keyword evidence="2" id="KW-1133">Transmembrane helix</keyword>
<gene>
    <name evidence="3" type="ORF">PHO31112_04360</name>
</gene>